<reference evidence="2 3" key="1">
    <citation type="submission" date="2012-06" db="EMBL/GenBank/DDBJ databases">
        <title>The complete genome of Aequorivita sublithincola DSM 14238.</title>
        <authorList>
            <consortium name="US DOE Joint Genome Institute (JGI-PGF)"/>
            <person name="Lucas S."/>
            <person name="Copeland A."/>
            <person name="Lapidus A."/>
            <person name="Goodwin L."/>
            <person name="Pitluck S."/>
            <person name="Peters L."/>
            <person name="Munk A.C.C."/>
            <person name="Kyrpides N."/>
            <person name="Mavromatis K."/>
            <person name="Pagani I."/>
            <person name="Ivanova N."/>
            <person name="Ovchinnikova G."/>
            <person name="Zeytun A."/>
            <person name="Detter J.C."/>
            <person name="Han C."/>
            <person name="Land M."/>
            <person name="Hauser L."/>
            <person name="Markowitz V."/>
            <person name="Cheng J.-F."/>
            <person name="Hugenholtz P."/>
            <person name="Woyke T."/>
            <person name="Wu D."/>
            <person name="Tindall B."/>
            <person name="Faehnrich R."/>
            <person name="Brambilla E."/>
            <person name="Klenk H.-P."/>
            <person name="Eisen J.A."/>
        </authorList>
    </citation>
    <scope>NUCLEOTIDE SEQUENCE [LARGE SCALE GENOMIC DNA]</scope>
    <source>
        <strain evidence="3">DSM 14238 / LMG 21431 / ACAM 643 / 9-3</strain>
    </source>
</reference>
<dbReference type="SUPFAM" id="SSF52025">
    <property type="entry name" value="PA domain"/>
    <property type="match status" value="1"/>
</dbReference>
<dbReference type="Gene3D" id="3.40.630.10">
    <property type="entry name" value="Zn peptidases"/>
    <property type="match status" value="1"/>
</dbReference>
<name>I3YT18_AEQSU</name>
<dbReference type="PANTHER" id="PTHR12147">
    <property type="entry name" value="METALLOPEPTIDASE M28 FAMILY MEMBER"/>
    <property type="match status" value="1"/>
</dbReference>
<dbReference type="InterPro" id="IPR007484">
    <property type="entry name" value="Peptidase_M28"/>
</dbReference>
<feature type="domain" description="Peptidase M28" evidence="1">
    <location>
        <begin position="260"/>
        <end position="462"/>
    </location>
</feature>
<keyword evidence="2" id="KW-0031">Aminopeptidase</keyword>
<dbReference type="Gene3D" id="3.50.30.30">
    <property type="match status" value="1"/>
</dbReference>
<evidence type="ECO:0000313" key="2">
    <source>
        <dbReference type="EMBL" id="AFL80136.1"/>
    </source>
</evidence>
<dbReference type="SUPFAM" id="SSF53187">
    <property type="entry name" value="Zn-dependent exopeptidases"/>
    <property type="match status" value="1"/>
</dbReference>
<gene>
    <name evidence="2" type="ordered locus">Aeqsu_0627</name>
</gene>
<dbReference type="HOGENOM" id="CLU_019932_2_0_10"/>
<dbReference type="GO" id="GO:0004177">
    <property type="term" value="F:aminopeptidase activity"/>
    <property type="evidence" value="ECO:0007669"/>
    <property type="project" value="UniProtKB-KW"/>
</dbReference>
<dbReference type="OrthoDB" id="9778250at2"/>
<dbReference type="EMBL" id="CP003280">
    <property type="protein sequence ID" value="AFL80136.1"/>
    <property type="molecule type" value="Genomic_DNA"/>
</dbReference>
<dbReference type="GO" id="GO:0008235">
    <property type="term" value="F:metalloexopeptidase activity"/>
    <property type="evidence" value="ECO:0007669"/>
    <property type="project" value="InterPro"/>
</dbReference>
<accession>I3YT18</accession>
<sequence>MKYFILFFSLFLSSQITFSQTEKEKVSATISKNKIEGHIYFLADDLLKGRQIASPENKIAASYLANTLRGYGVQPVKENNEDKSSTENYYQEVKLNKVSPPSDLALEIDGKKQMNSVVLKPNKIDFTGDAIYLGYGLKEDYIGNDVSGKTIIIKSGGPNVTDTRAAFGMTEQKEELAEEHGAIAIIELLDTNDRIWGFIEHQSNGERIEIADENEAPKNITYLWIMDENNLYAKALESKKNHTVKLKMEGEVKTPILSHNVIGMVEGTDPKLKNEFIIYSAHYDHVGIGAADATGDTIYNGARDNAVGTTTVLSIAENIAKYPTKRSALFILFTGEEKGLLGSKYYVENPVLPLNKMVYCFNSDNAGYNDTSVITVIGLSRTTAAQHIKDAATAFGLTAIDDPAPEQNLFDRSDNVMFAQKGIPAPTFSLGFKSFDGDVTKYYHQAGDEANTLDYDYLVKFFESYVLAGRLIANDPKTPVWISDDKYAPAGKSLYKN</sequence>
<dbReference type="GO" id="GO:0006508">
    <property type="term" value="P:proteolysis"/>
    <property type="evidence" value="ECO:0007669"/>
    <property type="project" value="InterPro"/>
</dbReference>
<dbReference type="Proteomes" id="UP000006049">
    <property type="component" value="Chromosome"/>
</dbReference>
<keyword evidence="2" id="KW-0378">Hydrolase</keyword>
<dbReference type="eggNOG" id="COG2234">
    <property type="taxonomic scope" value="Bacteria"/>
</dbReference>
<keyword evidence="3" id="KW-1185">Reference proteome</keyword>
<protein>
    <submittedName>
        <fullName evidence="2">Putative aminopeptidase</fullName>
    </submittedName>
</protein>
<dbReference type="AlphaFoldDB" id="I3YT18"/>
<dbReference type="PATRIC" id="fig|746697.3.peg.627"/>
<dbReference type="Pfam" id="PF04389">
    <property type="entry name" value="Peptidase_M28"/>
    <property type="match status" value="1"/>
</dbReference>
<evidence type="ECO:0000259" key="1">
    <source>
        <dbReference type="Pfam" id="PF04389"/>
    </source>
</evidence>
<dbReference type="KEGG" id="asl:Aeqsu_0627"/>
<dbReference type="RefSeq" id="WP_014781394.1">
    <property type="nucleotide sequence ID" value="NC_018013.1"/>
</dbReference>
<proteinExistence type="predicted"/>
<organism evidence="2 3">
    <name type="scientific">Aequorivita sublithincola (strain DSM 14238 / LMG 21431 / ACAM 643 / 9-3)</name>
    <dbReference type="NCBI Taxonomy" id="746697"/>
    <lineage>
        <taxon>Bacteria</taxon>
        <taxon>Pseudomonadati</taxon>
        <taxon>Bacteroidota</taxon>
        <taxon>Flavobacteriia</taxon>
        <taxon>Flavobacteriales</taxon>
        <taxon>Flavobacteriaceae</taxon>
        <taxon>Aequorivita</taxon>
    </lineage>
</organism>
<evidence type="ECO:0000313" key="3">
    <source>
        <dbReference type="Proteomes" id="UP000006049"/>
    </source>
</evidence>
<dbReference type="PANTHER" id="PTHR12147:SF26">
    <property type="entry name" value="PEPTIDASE M28 DOMAIN-CONTAINING PROTEIN"/>
    <property type="match status" value="1"/>
</dbReference>
<dbReference type="InterPro" id="IPR045175">
    <property type="entry name" value="M28_fam"/>
</dbReference>
<dbReference type="STRING" id="746697.Aeqsu_0627"/>
<keyword evidence="2" id="KW-0645">Protease</keyword>
<dbReference type="InterPro" id="IPR046450">
    <property type="entry name" value="PA_dom_sf"/>
</dbReference>